<dbReference type="PROSITE" id="PS50109">
    <property type="entry name" value="HIS_KIN"/>
    <property type="match status" value="1"/>
</dbReference>
<feature type="region of interest" description="Disordered" evidence="12">
    <location>
        <begin position="1"/>
        <end position="36"/>
    </location>
</feature>
<dbReference type="AlphaFoldDB" id="A0A2V4PP02"/>
<comment type="caution">
    <text evidence="16">The sequence shown here is derived from an EMBL/GenBank/DDBJ whole genome shotgun (WGS) entry which is preliminary data.</text>
</comment>
<dbReference type="RefSeq" id="WP_110666460.1">
    <property type="nucleotide sequence ID" value="NZ_PYBW01000020.1"/>
</dbReference>
<evidence type="ECO:0000256" key="7">
    <source>
        <dbReference type="ARBA" id="ARBA00022692"/>
    </source>
</evidence>
<dbReference type="SMART" id="SM00304">
    <property type="entry name" value="HAMP"/>
    <property type="match status" value="1"/>
</dbReference>
<comment type="subcellular location">
    <subcellularLocation>
        <location evidence="3">Cell membrane</location>
    </subcellularLocation>
    <subcellularLocation>
        <location evidence="2">Membrane</location>
        <topology evidence="2">Multi-pass membrane protein</topology>
    </subcellularLocation>
</comment>
<evidence type="ECO:0000256" key="13">
    <source>
        <dbReference type="SAM" id="Phobius"/>
    </source>
</evidence>
<dbReference type="Pfam" id="PF00672">
    <property type="entry name" value="HAMP"/>
    <property type="match status" value="1"/>
</dbReference>
<dbReference type="InterPro" id="IPR005467">
    <property type="entry name" value="His_kinase_dom"/>
</dbReference>
<keyword evidence="5" id="KW-0597">Phosphoprotein</keyword>
<dbReference type="SMART" id="SM00388">
    <property type="entry name" value="HisKA"/>
    <property type="match status" value="1"/>
</dbReference>
<proteinExistence type="predicted"/>
<evidence type="ECO:0000313" key="16">
    <source>
        <dbReference type="EMBL" id="PYC86178.1"/>
    </source>
</evidence>
<dbReference type="Pfam" id="PF02518">
    <property type="entry name" value="HATPase_c"/>
    <property type="match status" value="1"/>
</dbReference>
<dbReference type="PANTHER" id="PTHR45436">
    <property type="entry name" value="SENSOR HISTIDINE KINASE YKOH"/>
    <property type="match status" value="1"/>
</dbReference>
<keyword evidence="11 13" id="KW-0472">Membrane</keyword>
<keyword evidence="6" id="KW-0808">Transferase</keyword>
<keyword evidence="8 16" id="KW-0418">Kinase</keyword>
<dbReference type="CDD" id="cd06225">
    <property type="entry name" value="HAMP"/>
    <property type="match status" value="1"/>
</dbReference>
<evidence type="ECO:0000256" key="3">
    <source>
        <dbReference type="ARBA" id="ARBA00004236"/>
    </source>
</evidence>
<evidence type="ECO:0000256" key="11">
    <source>
        <dbReference type="ARBA" id="ARBA00023136"/>
    </source>
</evidence>
<dbReference type="InterPro" id="IPR003660">
    <property type="entry name" value="HAMP_dom"/>
</dbReference>
<dbReference type="InterPro" id="IPR050428">
    <property type="entry name" value="TCS_sensor_his_kinase"/>
</dbReference>
<dbReference type="Gene3D" id="6.10.340.10">
    <property type="match status" value="1"/>
</dbReference>
<organism evidence="16 17">
    <name type="scientific">Streptomyces tateyamensis</name>
    <dbReference type="NCBI Taxonomy" id="565073"/>
    <lineage>
        <taxon>Bacteria</taxon>
        <taxon>Bacillati</taxon>
        <taxon>Actinomycetota</taxon>
        <taxon>Actinomycetes</taxon>
        <taxon>Kitasatosporales</taxon>
        <taxon>Streptomycetaceae</taxon>
        <taxon>Streptomyces</taxon>
    </lineage>
</organism>
<evidence type="ECO:0000256" key="12">
    <source>
        <dbReference type="SAM" id="MobiDB-lite"/>
    </source>
</evidence>
<dbReference type="Pfam" id="PF00512">
    <property type="entry name" value="HisKA"/>
    <property type="match status" value="1"/>
</dbReference>
<dbReference type="InterPro" id="IPR036890">
    <property type="entry name" value="HATPase_C_sf"/>
</dbReference>
<dbReference type="Gene3D" id="3.30.565.10">
    <property type="entry name" value="Histidine kinase-like ATPase, C-terminal domain"/>
    <property type="match status" value="1"/>
</dbReference>
<dbReference type="SUPFAM" id="SSF158472">
    <property type="entry name" value="HAMP domain-like"/>
    <property type="match status" value="1"/>
</dbReference>
<feature type="compositionally biased region" description="Low complexity" evidence="12">
    <location>
        <begin position="1"/>
        <end position="15"/>
    </location>
</feature>
<dbReference type="CDD" id="cd00082">
    <property type="entry name" value="HisKA"/>
    <property type="match status" value="1"/>
</dbReference>
<evidence type="ECO:0000256" key="8">
    <source>
        <dbReference type="ARBA" id="ARBA00022777"/>
    </source>
</evidence>
<dbReference type="Gene3D" id="1.10.287.130">
    <property type="match status" value="1"/>
</dbReference>
<evidence type="ECO:0000259" key="14">
    <source>
        <dbReference type="PROSITE" id="PS50109"/>
    </source>
</evidence>
<feature type="domain" description="Histidine kinase" evidence="14">
    <location>
        <begin position="216"/>
        <end position="430"/>
    </location>
</feature>
<name>A0A2V4PP02_9ACTN</name>
<evidence type="ECO:0000259" key="15">
    <source>
        <dbReference type="PROSITE" id="PS50885"/>
    </source>
</evidence>
<evidence type="ECO:0000256" key="10">
    <source>
        <dbReference type="ARBA" id="ARBA00023012"/>
    </source>
</evidence>
<dbReference type="InterPro" id="IPR004358">
    <property type="entry name" value="Sig_transdc_His_kin-like_C"/>
</dbReference>
<evidence type="ECO:0000256" key="4">
    <source>
        <dbReference type="ARBA" id="ARBA00012438"/>
    </source>
</evidence>
<dbReference type="OrthoDB" id="9786919at2"/>
<dbReference type="PRINTS" id="PR00344">
    <property type="entry name" value="BCTRLSENSOR"/>
</dbReference>
<dbReference type="EC" id="2.7.13.3" evidence="4"/>
<feature type="transmembrane region" description="Helical" evidence="13">
    <location>
        <begin position="136"/>
        <end position="154"/>
    </location>
</feature>
<feature type="compositionally biased region" description="Pro residues" evidence="12">
    <location>
        <begin position="16"/>
        <end position="30"/>
    </location>
</feature>
<evidence type="ECO:0000313" key="17">
    <source>
        <dbReference type="Proteomes" id="UP000248039"/>
    </source>
</evidence>
<evidence type="ECO:0000256" key="6">
    <source>
        <dbReference type="ARBA" id="ARBA00022679"/>
    </source>
</evidence>
<reference evidence="16 17" key="1">
    <citation type="submission" date="2018-03" db="EMBL/GenBank/DDBJ databases">
        <title>Bioinformatic expansion and discovery of thiopeptide antibiotics.</title>
        <authorList>
            <person name="Schwalen C.J."/>
            <person name="Hudson G.A."/>
            <person name="Mitchell D.A."/>
        </authorList>
    </citation>
    <scope>NUCLEOTIDE SEQUENCE [LARGE SCALE GENOMIC DNA]</scope>
    <source>
        <strain evidence="16 17">ATCC 21389</strain>
    </source>
</reference>
<dbReference type="PANTHER" id="PTHR45436:SF15">
    <property type="entry name" value="SENSOR HISTIDINE KINASE CUSS"/>
    <property type="match status" value="1"/>
</dbReference>
<keyword evidence="7 13" id="KW-0812">Transmembrane</keyword>
<dbReference type="SUPFAM" id="SSF47384">
    <property type="entry name" value="Homodimeric domain of signal transducing histidine kinase"/>
    <property type="match status" value="1"/>
</dbReference>
<sequence length="430" mass="46712">MTTPPQTGGPSGSPHAVPPRPTHPPHPTQPPTNGEPSFYSYGDGLSWLPFRPTIRIRLTLLYGGMFLMAGVLLLLIMYVVFRQALQDNVVPIKLDPTVGVTYQGVPMTGQQFNDRLRDIQAASAQSELDSLLRKSLTILVALAVIAFAAGYAMAGRVLRPLGRITRAAREVVSSDLHRRIELDGPDDELKELADTFDDMLDRLDRSFDSQRRFVANASHELRTPLAINRTLLEVQLADPGASPDLQQLGKTLLATNERSEQLVEGLLLLARSDNELLDRRPVELAEVAARAIEQTRSEAVGREVEIRSELHPVAVAGNGVLLERIALNLLQNAVRYNLPDGWVEITSAPGPGGVGELVVTNTGPVVPGYELEHIFEPFRRVKGADRTRSDKGVGLGLSIVRSVVRAHGGAIEAVPRPGGGLVMRVRIPAA</sequence>
<dbReference type="InterPro" id="IPR036097">
    <property type="entry name" value="HisK_dim/P_sf"/>
</dbReference>
<dbReference type="Proteomes" id="UP000248039">
    <property type="component" value="Unassembled WGS sequence"/>
</dbReference>
<protein>
    <recommendedName>
        <fullName evidence="4">histidine kinase</fullName>
        <ecNumber evidence="4">2.7.13.3</ecNumber>
    </recommendedName>
</protein>
<dbReference type="GO" id="GO:0005886">
    <property type="term" value="C:plasma membrane"/>
    <property type="evidence" value="ECO:0007669"/>
    <property type="project" value="UniProtKB-SubCell"/>
</dbReference>
<dbReference type="GO" id="GO:0000155">
    <property type="term" value="F:phosphorelay sensor kinase activity"/>
    <property type="evidence" value="ECO:0007669"/>
    <property type="project" value="InterPro"/>
</dbReference>
<feature type="domain" description="HAMP" evidence="15">
    <location>
        <begin position="155"/>
        <end position="208"/>
    </location>
</feature>
<accession>A0A2V4PP02</accession>
<dbReference type="InterPro" id="IPR003661">
    <property type="entry name" value="HisK_dim/P_dom"/>
</dbReference>
<gene>
    <name evidence="16" type="ORF">C7C46_05960</name>
</gene>
<dbReference type="CDD" id="cd00075">
    <property type="entry name" value="HATPase"/>
    <property type="match status" value="1"/>
</dbReference>
<dbReference type="SMART" id="SM00387">
    <property type="entry name" value="HATPase_c"/>
    <property type="match status" value="1"/>
</dbReference>
<evidence type="ECO:0000256" key="9">
    <source>
        <dbReference type="ARBA" id="ARBA00022989"/>
    </source>
</evidence>
<evidence type="ECO:0000256" key="2">
    <source>
        <dbReference type="ARBA" id="ARBA00004141"/>
    </source>
</evidence>
<evidence type="ECO:0000256" key="5">
    <source>
        <dbReference type="ARBA" id="ARBA00022553"/>
    </source>
</evidence>
<dbReference type="InterPro" id="IPR003594">
    <property type="entry name" value="HATPase_dom"/>
</dbReference>
<keyword evidence="17" id="KW-1185">Reference proteome</keyword>
<comment type="catalytic activity">
    <reaction evidence="1">
        <text>ATP + protein L-histidine = ADP + protein N-phospho-L-histidine.</text>
        <dbReference type="EC" id="2.7.13.3"/>
    </reaction>
</comment>
<dbReference type="PROSITE" id="PS50885">
    <property type="entry name" value="HAMP"/>
    <property type="match status" value="1"/>
</dbReference>
<dbReference type="EMBL" id="PYBW01000020">
    <property type="protein sequence ID" value="PYC86178.1"/>
    <property type="molecule type" value="Genomic_DNA"/>
</dbReference>
<evidence type="ECO:0000256" key="1">
    <source>
        <dbReference type="ARBA" id="ARBA00000085"/>
    </source>
</evidence>
<keyword evidence="10" id="KW-0902">Two-component regulatory system</keyword>
<keyword evidence="9 13" id="KW-1133">Transmembrane helix</keyword>
<dbReference type="SUPFAM" id="SSF55874">
    <property type="entry name" value="ATPase domain of HSP90 chaperone/DNA topoisomerase II/histidine kinase"/>
    <property type="match status" value="1"/>
</dbReference>
<feature type="transmembrane region" description="Helical" evidence="13">
    <location>
        <begin position="60"/>
        <end position="81"/>
    </location>
</feature>